<dbReference type="Proteomes" id="UP001148737">
    <property type="component" value="Unassembled WGS sequence"/>
</dbReference>
<sequence length="101" mass="11261">MMRIGEATRYQASQMWDRFYGDVDADHAGRERFLGRLDELGLFGQNADGEPSHRHTSTAAIQGLFLFNKNDMHGAIDMAEGLVPRKFEATDDEQGAIKTSA</sequence>
<keyword evidence="2" id="KW-1185">Reference proteome</keyword>
<name>A0ACC1QGG5_9HYPO</name>
<proteinExistence type="predicted"/>
<comment type="caution">
    <text evidence="1">The sequence shown here is derived from an EMBL/GenBank/DDBJ whole genome shotgun (WGS) entry which is preliminary data.</text>
</comment>
<organism evidence="1 2">
    <name type="scientific">Lecanicillium saksenae</name>
    <dbReference type="NCBI Taxonomy" id="468837"/>
    <lineage>
        <taxon>Eukaryota</taxon>
        <taxon>Fungi</taxon>
        <taxon>Dikarya</taxon>
        <taxon>Ascomycota</taxon>
        <taxon>Pezizomycotina</taxon>
        <taxon>Sordariomycetes</taxon>
        <taxon>Hypocreomycetidae</taxon>
        <taxon>Hypocreales</taxon>
        <taxon>Cordycipitaceae</taxon>
        <taxon>Lecanicillium</taxon>
    </lineage>
</organism>
<reference evidence="1" key="1">
    <citation type="submission" date="2022-07" db="EMBL/GenBank/DDBJ databases">
        <title>Genome Sequence of Lecanicillium saksenae.</title>
        <authorList>
            <person name="Buettner E."/>
        </authorList>
    </citation>
    <scope>NUCLEOTIDE SEQUENCE</scope>
    <source>
        <strain evidence="1">VT-O1</strain>
    </source>
</reference>
<gene>
    <name evidence="1" type="ORF">NLG97_g9275</name>
</gene>
<evidence type="ECO:0000313" key="1">
    <source>
        <dbReference type="EMBL" id="KAJ3475997.1"/>
    </source>
</evidence>
<accession>A0ACC1QGG5</accession>
<evidence type="ECO:0000313" key="2">
    <source>
        <dbReference type="Proteomes" id="UP001148737"/>
    </source>
</evidence>
<protein>
    <submittedName>
        <fullName evidence="1">Uncharacterized protein</fullName>
    </submittedName>
</protein>
<dbReference type="EMBL" id="JANAKD010001864">
    <property type="protein sequence ID" value="KAJ3475997.1"/>
    <property type="molecule type" value="Genomic_DNA"/>
</dbReference>